<comment type="caution">
    <text evidence="2">The sequence shown here is derived from an EMBL/GenBank/DDBJ whole genome shotgun (WGS) entry which is preliminary data.</text>
</comment>
<evidence type="ECO:0000313" key="2">
    <source>
        <dbReference type="EMBL" id="MBC5863504.1"/>
    </source>
</evidence>
<dbReference type="SUPFAM" id="SSF53448">
    <property type="entry name" value="Nucleotide-diphospho-sugar transferases"/>
    <property type="match status" value="1"/>
</dbReference>
<dbReference type="InterPro" id="IPR029044">
    <property type="entry name" value="Nucleotide-diphossugar_trans"/>
</dbReference>
<reference evidence="2 3" key="1">
    <citation type="submission" date="2020-08" db="EMBL/GenBank/DDBJ databases">
        <title>Description of novel Flavobacterium F-400 isolate.</title>
        <authorList>
            <person name="Saticioglu I."/>
            <person name="Duman M."/>
            <person name="Altun S."/>
        </authorList>
    </citation>
    <scope>NUCLEOTIDE SEQUENCE [LARGE SCALE GENOMIC DNA]</scope>
    <source>
        <strain evidence="2 3">F-400</strain>
    </source>
</reference>
<dbReference type="EMBL" id="JACRUM010000004">
    <property type="protein sequence ID" value="MBC5863504.1"/>
    <property type="molecule type" value="Genomic_DNA"/>
</dbReference>
<keyword evidence="3" id="KW-1185">Reference proteome</keyword>
<dbReference type="Gene3D" id="3.90.550.10">
    <property type="entry name" value="Spore Coat Polysaccharide Biosynthesis Protein SpsA, Chain A"/>
    <property type="match status" value="1"/>
</dbReference>
<name>A0ABR7JG79_9FLAO</name>
<sequence length="300" mass="34787">MLSILVPVYNYNVLPLVEALHEQCVTCGIDFEILCQDDASGSVFNTENEKINTLANCQFTALTENLGHRENRNSLAAQAQHKYLLFIDGDSECINTHFIATYLEYLEEYDVVYGGRVHPESCLSNDQKLRWKYGKFTEDQTATQRQKRKYQALLFNNTVIKKSFFDQIKFEPYKKQYGHEDTQLAYQLSLINASIQHIDNPILHADVDSNSMYLLKTKEALDSALSLYTDQKIAASFIKIIQVLLSLQKLKLVRFTSFLYLRNKKWIEKNLTGKNPRLWIFKCFKLGYLCTLAQKSKAFR</sequence>
<evidence type="ECO:0000313" key="3">
    <source>
        <dbReference type="Proteomes" id="UP000621670"/>
    </source>
</evidence>
<dbReference type="RefSeq" id="WP_166136707.1">
    <property type="nucleotide sequence ID" value="NZ_JAAOBY010000005.1"/>
</dbReference>
<accession>A0ABR7JG79</accession>
<gene>
    <name evidence="2" type="ORF">H8R26_08720</name>
</gene>
<dbReference type="Pfam" id="PF00535">
    <property type="entry name" value="Glycos_transf_2"/>
    <property type="match status" value="1"/>
</dbReference>
<dbReference type="InterPro" id="IPR001173">
    <property type="entry name" value="Glyco_trans_2-like"/>
</dbReference>
<feature type="domain" description="Glycosyltransferase 2-like" evidence="1">
    <location>
        <begin position="3"/>
        <end position="144"/>
    </location>
</feature>
<protein>
    <submittedName>
        <fullName evidence="2">Glycosyltransferase</fullName>
    </submittedName>
</protein>
<organism evidence="2 3">
    <name type="scientific">Flavobacterium turcicum</name>
    <dbReference type="NCBI Taxonomy" id="2764718"/>
    <lineage>
        <taxon>Bacteria</taxon>
        <taxon>Pseudomonadati</taxon>
        <taxon>Bacteroidota</taxon>
        <taxon>Flavobacteriia</taxon>
        <taxon>Flavobacteriales</taxon>
        <taxon>Flavobacteriaceae</taxon>
        <taxon>Flavobacterium</taxon>
    </lineage>
</organism>
<proteinExistence type="predicted"/>
<evidence type="ECO:0000259" key="1">
    <source>
        <dbReference type="Pfam" id="PF00535"/>
    </source>
</evidence>
<dbReference type="Proteomes" id="UP000621670">
    <property type="component" value="Unassembled WGS sequence"/>
</dbReference>